<dbReference type="AlphaFoldDB" id="A0A1G5JJG0"/>
<keyword evidence="8 17" id="KW-0418">Kinase</keyword>
<evidence type="ECO:0000256" key="3">
    <source>
        <dbReference type="ARBA" id="ARBA00012438"/>
    </source>
</evidence>
<keyword evidence="11" id="KW-0902">Two-component regulatory system</keyword>
<dbReference type="InterPro" id="IPR036097">
    <property type="entry name" value="HisK_dim/P_sf"/>
</dbReference>
<sequence length="599" mass="66450">MPSERKFWSEVPPWIFIGAVVVLLPISSWVTFDKIKRQRENSIQLLIEKGAALIRSFEASTRTGFMADNFRETRKLQKLLFETARQPDISYILVAQDDGRIIAHNKASLAGKHLNLTYQSKELDLKRIAGSGRLFWQINHEEGGKQTLVIFRRFTQEASSLLRMQISKYDNRVLPDAVLKLEKAPERIIFVGLDMSSVEKAGKIEMQDSLISGVVLLLSGFGGVILLFMIQAYQSTRSSLSRIKAFSDTIVENLPIGLMAFDSSFRILSFNHVAKKIMQLPDNTTGKEARALLPEEFTARLHELKYGIGMVEDQLECTTPGGVSLPLQVSAAPLRDEENLVTGYLCLFKDLTEVRTLKREVERSRRLASVGKLAAGVAHEIRNPLSSIKGFATYFSERYKDNPNDLNIAQIMIKEVDRLNLVVGQLLEFARPVSLSPKRVDLDPFVDNCVKLVSMRARERGITIATVFDDAPETAFFDPDKISQVLLNLFLNAIEATEPGGSIDLNVNRPVGSSTLVLTVTDTGCGISDENLAHIFDPYFTTKASGTGLGLAVSHNIVEAHGGEIRIKSIEGEGTAITLVIPTKAEQTDHDKKLLDSGC</sequence>
<dbReference type="EMBL" id="FMUX01000032">
    <property type="protein sequence ID" value="SCY88505.1"/>
    <property type="molecule type" value="Genomic_DNA"/>
</dbReference>
<feature type="domain" description="PAC" evidence="16">
    <location>
        <begin position="309"/>
        <end position="363"/>
    </location>
</feature>
<dbReference type="NCBIfam" id="TIGR00229">
    <property type="entry name" value="sensory_box"/>
    <property type="match status" value="1"/>
</dbReference>
<comment type="subcellular location">
    <subcellularLocation>
        <location evidence="2">Cell inner membrane</location>
        <topology evidence="2">Multi-pass membrane protein</topology>
    </subcellularLocation>
</comment>
<dbReference type="Pfam" id="PF02518">
    <property type="entry name" value="HATPase_c"/>
    <property type="match status" value="1"/>
</dbReference>
<organism evidence="17 18">
    <name type="scientific">Desulfoluna spongiiphila</name>
    <dbReference type="NCBI Taxonomy" id="419481"/>
    <lineage>
        <taxon>Bacteria</taxon>
        <taxon>Pseudomonadati</taxon>
        <taxon>Thermodesulfobacteriota</taxon>
        <taxon>Desulfobacteria</taxon>
        <taxon>Desulfobacterales</taxon>
        <taxon>Desulfolunaceae</taxon>
        <taxon>Desulfoluna</taxon>
    </lineage>
</organism>
<dbReference type="CDD" id="cd00075">
    <property type="entry name" value="HATPase"/>
    <property type="match status" value="1"/>
</dbReference>
<dbReference type="CDD" id="cd00082">
    <property type="entry name" value="HisKA"/>
    <property type="match status" value="1"/>
</dbReference>
<dbReference type="PROSITE" id="PS50109">
    <property type="entry name" value="HIS_KIN"/>
    <property type="match status" value="1"/>
</dbReference>
<dbReference type="PRINTS" id="PR00344">
    <property type="entry name" value="BCTRLSENSOR"/>
</dbReference>
<dbReference type="PANTHER" id="PTHR43065:SF54">
    <property type="entry name" value="SENSOR PROTEIN ZRAS"/>
    <property type="match status" value="1"/>
</dbReference>
<evidence type="ECO:0000256" key="6">
    <source>
        <dbReference type="ARBA" id="ARBA00022679"/>
    </source>
</evidence>
<name>A0A1G5JJG0_9BACT</name>
<keyword evidence="14" id="KW-0812">Transmembrane</keyword>
<dbReference type="Gene3D" id="3.30.450.20">
    <property type="entry name" value="PAS domain"/>
    <property type="match status" value="1"/>
</dbReference>
<evidence type="ECO:0000259" key="16">
    <source>
        <dbReference type="PROSITE" id="PS50113"/>
    </source>
</evidence>
<dbReference type="STRING" id="419481.SAMN05216233_13229"/>
<dbReference type="GO" id="GO:0005524">
    <property type="term" value="F:ATP binding"/>
    <property type="evidence" value="ECO:0007669"/>
    <property type="project" value="UniProtKB-KW"/>
</dbReference>
<keyword evidence="10" id="KW-0067">ATP-binding</keyword>
<evidence type="ECO:0000256" key="8">
    <source>
        <dbReference type="ARBA" id="ARBA00022777"/>
    </source>
</evidence>
<dbReference type="SUPFAM" id="SSF55874">
    <property type="entry name" value="ATPase domain of HSP90 chaperone/DNA topoisomerase II/histidine kinase"/>
    <property type="match status" value="1"/>
</dbReference>
<evidence type="ECO:0000313" key="17">
    <source>
        <dbReference type="EMBL" id="SCY88505.1"/>
    </source>
</evidence>
<evidence type="ECO:0000256" key="4">
    <source>
        <dbReference type="ARBA" id="ARBA00022519"/>
    </source>
</evidence>
<dbReference type="SMART" id="SM00387">
    <property type="entry name" value="HATPase_c"/>
    <property type="match status" value="1"/>
</dbReference>
<dbReference type="PANTHER" id="PTHR43065">
    <property type="entry name" value="SENSOR HISTIDINE KINASE"/>
    <property type="match status" value="1"/>
</dbReference>
<dbReference type="GO" id="GO:0005886">
    <property type="term" value="C:plasma membrane"/>
    <property type="evidence" value="ECO:0007669"/>
    <property type="project" value="UniProtKB-SubCell"/>
</dbReference>
<keyword evidence="4" id="KW-0997">Cell inner membrane</keyword>
<evidence type="ECO:0000259" key="15">
    <source>
        <dbReference type="PROSITE" id="PS50109"/>
    </source>
</evidence>
<feature type="transmembrane region" description="Helical" evidence="14">
    <location>
        <begin position="210"/>
        <end position="233"/>
    </location>
</feature>
<dbReference type="OrthoDB" id="9773941at2"/>
<feature type="domain" description="Histidine kinase" evidence="15">
    <location>
        <begin position="376"/>
        <end position="585"/>
    </location>
</feature>
<dbReference type="InterPro" id="IPR003594">
    <property type="entry name" value="HATPase_dom"/>
</dbReference>
<gene>
    <name evidence="17" type="ORF">SAMN05216233_13229</name>
</gene>
<evidence type="ECO:0000256" key="7">
    <source>
        <dbReference type="ARBA" id="ARBA00022741"/>
    </source>
</evidence>
<dbReference type="InterPro" id="IPR003661">
    <property type="entry name" value="HisK_dim/P_dom"/>
</dbReference>
<proteinExistence type="predicted"/>
<evidence type="ECO:0000256" key="11">
    <source>
        <dbReference type="ARBA" id="ARBA00023012"/>
    </source>
</evidence>
<dbReference type="SUPFAM" id="SSF55785">
    <property type="entry name" value="PYP-like sensor domain (PAS domain)"/>
    <property type="match status" value="1"/>
</dbReference>
<keyword evidence="14" id="KW-1133">Transmembrane helix</keyword>
<dbReference type="InterPro" id="IPR035965">
    <property type="entry name" value="PAS-like_dom_sf"/>
</dbReference>
<keyword evidence="4" id="KW-1003">Cell membrane</keyword>
<evidence type="ECO:0000256" key="5">
    <source>
        <dbReference type="ARBA" id="ARBA00022553"/>
    </source>
</evidence>
<dbReference type="CDD" id="cd00130">
    <property type="entry name" value="PAS"/>
    <property type="match status" value="1"/>
</dbReference>
<dbReference type="GO" id="GO:0000155">
    <property type="term" value="F:phosphorelay sensor kinase activity"/>
    <property type="evidence" value="ECO:0007669"/>
    <property type="project" value="InterPro"/>
</dbReference>
<dbReference type="EC" id="2.7.13.3" evidence="3"/>
<reference evidence="17 18" key="1">
    <citation type="submission" date="2016-10" db="EMBL/GenBank/DDBJ databases">
        <authorList>
            <person name="de Groot N.N."/>
        </authorList>
    </citation>
    <scope>NUCLEOTIDE SEQUENCE [LARGE SCALE GENOMIC DNA]</scope>
    <source>
        <strain evidence="17 18">AA1</strain>
    </source>
</reference>
<dbReference type="Gene3D" id="3.30.565.10">
    <property type="entry name" value="Histidine kinase-like ATPase, C-terminal domain"/>
    <property type="match status" value="1"/>
</dbReference>
<evidence type="ECO:0000256" key="10">
    <source>
        <dbReference type="ARBA" id="ARBA00022840"/>
    </source>
</evidence>
<dbReference type="Proteomes" id="UP000198870">
    <property type="component" value="Unassembled WGS sequence"/>
</dbReference>
<dbReference type="Gene3D" id="1.10.287.130">
    <property type="match status" value="1"/>
</dbReference>
<dbReference type="InterPro" id="IPR036890">
    <property type="entry name" value="HATPase_C_sf"/>
</dbReference>
<comment type="catalytic activity">
    <reaction evidence="1">
        <text>ATP + protein L-histidine = ADP + protein N-phospho-L-histidine.</text>
        <dbReference type="EC" id="2.7.13.3"/>
    </reaction>
</comment>
<evidence type="ECO:0000256" key="1">
    <source>
        <dbReference type="ARBA" id="ARBA00000085"/>
    </source>
</evidence>
<dbReference type="InterPro" id="IPR000014">
    <property type="entry name" value="PAS"/>
</dbReference>
<dbReference type="InterPro" id="IPR000700">
    <property type="entry name" value="PAS-assoc_C"/>
</dbReference>
<feature type="transmembrane region" description="Helical" evidence="14">
    <location>
        <begin position="12"/>
        <end position="32"/>
    </location>
</feature>
<dbReference type="RefSeq" id="WP_092215643.1">
    <property type="nucleotide sequence ID" value="NZ_FMUX01000032.1"/>
</dbReference>
<evidence type="ECO:0000256" key="9">
    <source>
        <dbReference type="ARBA" id="ARBA00022833"/>
    </source>
</evidence>
<evidence type="ECO:0000256" key="14">
    <source>
        <dbReference type="SAM" id="Phobius"/>
    </source>
</evidence>
<protein>
    <recommendedName>
        <fullName evidence="13">Sensor histidine kinase ZraS</fullName>
        <ecNumber evidence="3">2.7.13.3</ecNumber>
    </recommendedName>
</protein>
<evidence type="ECO:0000256" key="13">
    <source>
        <dbReference type="ARBA" id="ARBA00044982"/>
    </source>
</evidence>
<keyword evidence="18" id="KW-1185">Reference proteome</keyword>
<dbReference type="SMART" id="SM00388">
    <property type="entry name" value="HisKA"/>
    <property type="match status" value="1"/>
</dbReference>
<evidence type="ECO:0000313" key="18">
    <source>
        <dbReference type="Proteomes" id="UP000198870"/>
    </source>
</evidence>
<keyword evidence="7" id="KW-0547">Nucleotide-binding</keyword>
<dbReference type="PROSITE" id="PS50113">
    <property type="entry name" value="PAC"/>
    <property type="match status" value="1"/>
</dbReference>
<keyword evidence="5" id="KW-0597">Phosphoprotein</keyword>
<dbReference type="SUPFAM" id="SSF47384">
    <property type="entry name" value="Homodimeric domain of signal transducing histidine kinase"/>
    <property type="match status" value="1"/>
</dbReference>
<dbReference type="InterPro" id="IPR005467">
    <property type="entry name" value="His_kinase_dom"/>
</dbReference>
<keyword evidence="9" id="KW-0862">Zinc</keyword>
<dbReference type="Pfam" id="PF00512">
    <property type="entry name" value="HisKA"/>
    <property type="match status" value="1"/>
</dbReference>
<keyword evidence="6" id="KW-0808">Transferase</keyword>
<accession>A0A1G5JJG0</accession>
<evidence type="ECO:0000256" key="12">
    <source>
        <dbReference type="ARBA" id="ARBA00023136"/>
    </source>
</evidence>
<dbReference type="Pfam" id="PF13426">
    <property type="entry name" value="PAS_9"/>
    <property type="match status" value="1"/>
</dbReference>
<dbReference type="InterPro" id="IPR004358">
    <property type="entry name" value="Sig_transdc_His_kin-like_C"/>
</dbReference>
<evidence type="ECO:0000256" key="2">
    <source>
        <dbReference type="ARBA" id="ARBA00004429"/>
    </source>
</evidence>
<keyword evidence="12 14" id="KW-0472">Membrane</keyword>